<organism evidence="2 3">
    <name type="scientific">Planoprotostelium fungivorum</name>
    <dbReference type="NCBI Taxonomy" id="1890364"/>
    <lineage>
        <taxon>Eukaryota</taxon>
        <taxon>Amoebozoa</taxon>
        <taxon>Evosea</taxon>
        <taxon>Variosea</taxon>
        <taxon>Cavosteliida</taxon>
        <taxon>Cavosteliaceae</taxon>
        <taxon>Planoprotostelium</taxon>
    </lineage>
</organism>
<dbReference type="InterPro" id="IPR013783">
    <property type="entry name" value="Ig-like_fold"/>
</dbReference>
<dbReference type="OrthoDB" id="252265at2759"/>
<feature type="region of interest" description="Disordered" evidence="1">
    <location>
        <begin position="348"/>
        <end position="368"/>
    </location>
</feature>
<dbReference type="Gene3D" id="2.60.40.10">
    <property type="entry name" value="Immunoglobulins"/>
    <property type="match status" value="3"/>
</dbReference>
<evidence type="ECO:0000256" key="1">
    <source>
        <dbReference type="SAM" id="MobiDB-lite"/>
    </source>
</evidence>
<dbReference type="PANTHER" id="PTHR39211">
    <property type="entry name" value="CHROMOSOME 7, WHOLE GENOME SHOTGUN SEQUENCE"/>
    <property type="match status" value="1"/>
</dbReference>
<dbReference type="Proteomes" id="UP000241769">
    <property type="component" value="Unassembled WGS sequence"/>
</dbReference>
<feature type="non-terminal residue" evidence="2">
    <location>
        <position position="1495"/>
    </location>
</feature>
<gene>
    <name evidence="2" type="ORF">PROFUN_12152</name>
</gene>
<accession>A0A2P6N8B5</accession>
<reference evidence="2 3" key="1">
    <citation type="journal article" date="2018" name="Genome Biol. Evol.">
        <title>Multiple Roots of Fruiting Body Formation in Amoebozoa.</title>
        <authorList>
            <person name="Hillmann F."/>
            <person name="Forbes G."/>
            <person name="Novohradska S."/>
            <person name="Ferling I."/>
            <person name="Riege K."/>
            <person name="Groth M."/>
            <person name="Westermann M."/>
            <person name="Marz M."/>
            <person name="Spaller T."/>
            <person name="Winckler T."/>
            <person name="Schaap P."/>
            <person name="Glockner G."/>
        </authorList>
    </citation>
    <scope>NUCLEOTIDE SEQUENCE [LARGE SCALE GENOMIC DNA]</scope>
    <source>
        <strain evidence="2 3">Jena</strain>
    </source>
</reference>
<evidence type="ECO:0000313" key="2">
    <source>
        <dbReference type="EMBL" id="PRP80194.1"/>
    </source>
</evidence>
<dbReference type="STRING" id="1890364.A0A2P6N8B5"/>
<dbReference type="EMBL" id="MDYQ01000158">
    <property type="protein sequence ID" value="PRP80194.1"/>
    <property type="molecule type" value="Genomic_DNA"/>
</dbReference>
<name>A0A2P6N8B5_9EUKA</name>
<sequence length="1495" mass="167835">MIDTDIPAEGITFNDVVEKETDAFQTFTLHNRGDTPSTVSISTSQELSRTIQFQLSNENFQGEDVPLEVNTTIQPDHFNQLYNDIGVINEVQLQPRSSQKIIISFRPYIAVSYLNKTNKTAPNVGEVDKGYESDENQDPVSTEVIVSKYKYRQVKGQLIFSTTDQSETKTIPFMANICPSLFRVDTKEIDFDRCLPGHAYVRDFNLWNCSEMPLSYTISCKGAGDGGSFLSFFDNRTGAPLKAEQSHTIPGNYRISIRIIFKPIEPIESSTTVTIINDKDYVNQSKIKIFYKVSNEISNQVELISCASELHFGDCCTGTLTSQLLTIKNVSEDRLDIHFRSEVPSEISFDIPSEETGSDRESSDSDADDIAVSLQEESMSPSPGKALLKMRHFVKKLHGMSPGLGDVPTRANEKSKSVIDELTIYPGMEKTVKVCYLPLRDRDSDVKAAKLHRRKFSVFLKIEDAEGKTKEKKKIKCTARACTSLVTVSKTEYNLGDCLVGQKLTGVVQLCNLSDLAAEVLVELQSKALMFKQDKLTIPPRQTFDLMYTFIPRNVVTNYRKQVAFINPKTSENEQTIEFKAHIVDESGPTNQSKTYRVLTPHIDFGNVVLNSPMLRTLRVKNTSARELRLKLNSLIGDEMKLYKRGIPPRVFQRFSSTIIKRKEALIKFIEDDTPTSVARTNHHQYLDLANAPKNQEILQKPPLMEDLPAHQASLLLESDIEKILEKLVESFSSPQLPQNTFFTDASQEEQHVTTETARLEALDRAIKYHQLIPATLISMGPDEEAIVYVVFRPNPTKRPSIKTKLRKFDSKITITAVSEFSSQRSESQQETQITTTAKICRSVMDLAQKNINFGDMQIDDHRSRKLLVTNQSEVPLLYKIRKTGLMASLDLRIAKEDRVGVIRPYRCKEVSFVFRPTLHEAYSTQLIMENVHDQTNNQIIRVKANVVRRRNFFIKSLDLDLGMCMISEQTGSQVIVLTNTSNRKRSFTLTADHHSFDSAVPEITFDTEGNATTDKANSIKFTLEAGATQRINAVLIAHECGGEGGARPNVEEGRGVIRAFESNNTDSAIQISYVCSIYHDYDAYKERIRSSLASPVEYPIQRRERGSQSASSSSNETAPIIKLAPSMLELYPKTVDLGDILLQREIFAEFSVVNMSAGKVPYELSLRGNSSDNLLALMKSSAKMNFRGSQEELLVPQLDEGITNTIHFPEKIGVVDAFDRSVVPFKCRPTSAGRNSHVILVRNMNNMLQEPMTVKYNALKPNYIRFPNVEGGIIDMGLCYLDPSQTYVKVTPLHIENIYQEPVYISVQSNLANQVFVFQDKELVKLASEDDSKGGSEGSKDMDILLSSGSATVVYICVQPSAKSDVYNKGQCRNFIGGLRVKVRDVNRSPLDELFVKFNAVVGKSILHVGSAFVDLGSVKRLDEPVTGYFTVYNRTTELPLEFRVVTRENSPVEVVTERGRLDGTEMTNGTSSKEIQFRVKPTTFGLIQDSITV</sequence>
<dbReference type="InParanoid" id="A0A2P6N8B5"/>
<proteinExistence type="predicted"/>
<evidence type="ECO:0000313" key="3">
    <source>
        <dbReference type="Proteomes" id="UP000241769"/>
    </source>
</evidence>
<comment type="caution">
    <text evidence="2">The sequence shown here is derived from an EMBL/GenBank/DDBJ whole genome shotgun (WGS) entry which is preliminary data.</text>
</comment>
<protein>
    <submittedName>
        <fullName evidence="2">Uncharacterized protein</fullName>
    </submittedName>
</protein>
<dbReference type="PANTHER" id="PTHR39211:SF1">
    <property type="entry name" value="ABNORMAL SPINDLE-LIKE MICROCEPHALY-ASSOCIATED PROTEIN ASH DOMAIN-CONTAINING PROTEIN"/>
    <property type="match status" value="1"/>
</dbReference>
<keyword evidence="3" id="KW-1185">Reference proteome</keyword>